<feature type="transmembrane region" description="Helical" evidence="1">
    <location>
        <begin position="117"/>
        <end position="135"/>
    </location>
</feature>
<dbReference type="EMBL" id="CADCXV010001405">
    <property type="protein sequence ID" value="CAB0044187.1"/>
    <property type="molecule type" value="Genomic_DNA"/>
</dbReference>
<evidence type="ECO:0000256" key="1">
    <source>
        <dbReference type="SAM" id="Phobius"/>
    </source>
</evidence>
<sequence>MVVCQFDPRPFPFLVMVHGHSFLSLNNSAAVLVCYGYCYCCCCRCRMQTLSIRETHRDKSERVVLYFKLETNFLSVEAWSYTWTFPQLLKTGSSSNDGGGGTADPFLTALAVHARPALYIPLHLSLIFCFYYTLAQDLLFLLHSRDDNDDAREAASVSLSLACRSAPSHLTRRLEPAAHLRTVYVYTYTLRLILSPGNTFNGDPGNGWRMRIERVAMIIIFCVTPIVDLSYFAFYYTHSTWMFIVAPRSSSSSASSTPYNTPLYSAGALSLYARRRGPWYLASKSIHLYSRHLYLKRDQFNKDNSFLNEVLRLILAEHATSSRHRRIEEEKLRGNETLISYTYTRAHTYQRENEQRRRRQDVQVLMQKFAKINQGREHGSIGGEYENIFSAEKKKIQEFNPTAAASSCTRLQCDLARQSRNDPYTILAPSVPRAGAAAAAVTAASALSIQFPYSSLIPHDSLSIYIYIHLRRGKSAKRITTLRLAVQFNELARKGCWPWRIANMLLAALCAHRSLCVSHSDA</sequence>
<accession>A0A6H5J6J8</accession>
<feature type="transmembrane region" description="Helical" evidence="1">
    <location>
        <begin position="215"/>
        <end position="236"/>
    </location>
</feature>
<keyword evidence="3" id="KW-1185">Reference proteome</keyword>
<keyword evidence="1" id="KW-0812">Transmembrane</keyword>
<gene>
    <name evidence="2" type="ORF">TBRA_LOCUS15775</name>
</gene>
<protein>
    <submittedName>
        <fullName evidence="2">Uncharacterized protein</fullName>
    </submittedName>
</protein>
<keyword evidence="1" id="KW-0472">Membrane</keyword>
<organism evidence="2 3">
    <name type="scientific">Trichogramma brassicae</name>
    <dbReference type="NCBI Taxonomy" id="86971"/>
    <lineage>
        <taxon>Eukaryota</taxon>
        <taxon>Metazoa</taxon>
        <taxon>Ecdysozoa</taxon>
        <taxon>Arthropoda</taxon>
        <taxon>Hexapoda</taxon>
        <taxon>Insecta</taxon>
        <taxon>Pterygota</taxon>
        <taxon>Neoptera</taxon>
        <taxon>Endopterygota</taxon>
        <taxon>Hymenoptera</taxon>
        <taxon>Apocrita</taxon>
        <taxon>Proctotrupomorpha</taxon>
        <taxon>Chalcidoidea</taxon>
        <taxon>Trichogrammatidae</taxon>
        <taxon>Trichogramma</taxon>
    </lineage>
</organism>
<dbReference type="Proteomes" id="UP000479190">
    <property type="component" value="Unassembled WGS sequence"/>
</dbReference>
<reference evidence="2 3" key="1">
    <citation type="submission" date="2020-02" db="EMBL/GenBank/DDBJ databases">
        <authorList>
            <person name="Ferguson B K."/>
        </authorList>
    </citation>
    <scope>NUCLEOTIDE SEQUENCE [LARGE SCALE GENOMIC DNA]</scope>
</reference>
<feature type="transmembrane region" description="Helical" evidence="1">
    <location>
        <begin position="20"/>
        <end position="42"/>
    </location>
</feature>
<name>A0A6H5J6J8_9HYME</name>
<keyword evidence="1" id="KW-1133">Transmembrane helix</keyword>
<evidence type="ECO:0000313" key="2">
    <source>
        <dbReference type="EMBL" id="CAB0044187.1"/>
    </source>
</evidence>
<proteinExistence type="predicted"/>
<feature type="transmembrane region" description="Helical" evidence="1">
    <location>
        <begin position="63"/>
        <end position="81"/>
    </location>
</feature>
<dbReference type="AlphaFoldDB" id="A0A6H5J6J8"/>
<evidence type="ECO:0000313" key="3">
    <source>
        <dbReference type="Proteomes" id="UP000479190"/>
    </source>
</evidence>